<dbReference type="PIRSF" id="PIRSF000194">
    <property type="entry name" value="DHFR"/>
    <property type="match status" value="1"/>
</dbReference>
<comment type="similarity">
    <text evidence="2 8">Belongs to the dihydrofolate reductase family.</text>
</comment>
<dbReference type="PRINTS" id="PR00070">
    <property type="entry name" value="DHFR"/>
</dbReference>
<dbReference type="InterPro" id="IPR001796">
    <property type="entry name" value="DHFR_dom"/>
</dbReference>
<dbReference type="RefSeq" id="WP_205101895.1">
    <property type="nucleotide sequence ID" value="NZ_JACJJC010000003.1"/>
</dbReference>
<keyword evidence="11" id="KW-1185">Reference proteome</keyword>
<keyword evidence="5 8" id="KW-0521">NADP</keyword>
<dbReference type="Gene3D" id="3.40.430.10">
    <property type="entry name" value="Dihydrofolate Reductase, subunit A"/>
    <property type="match status" value="1"/>
</dbReference>
<evidence type="ECO:0000256" key="4">
    <source>
        <dbReference type="ARBA" id="ARBA00022563"/>
    </source>
</evidence>
<proteinExistence type="inferred from homology"/>
<evidence type="ECO:0000256" key="2">
    <source>
        <dbReference type="ARBA" id="ARBA00009539"/>
    </source>
</evidence>
<dbReference type="EMBL" id="JACJJC010000003">
    <property type="protein sequence ID" value="MBM6703420.1"/>
    <property type="molecule type" value="Genomic_DNA"/>
</dbReference>
<dbReference type="PANTHER" id="PTHR48069:SF3">
    <property type="entry name" value="DIHYDROFOLATE REDUCTASE"/>
    <property type="match status" value="1"/>
</dbReference>
<evidence type="ECO:0000256" key="6">
    <source>
        <dbReference type="ARBA" id="ARBA00023002"/>
    </source>
</evidence>
<name>A0ABS2DRR8_9BURK</name>
<comment type="caution">
    <text evidence="10">The sequence shown here is derived from an EMBL/GenBank/DDBJ whole genome shotgun (WGS) entry which is preliminary data.</text>
</comment>
<organism evidence="10 11">
    <name type="scientific">Sutterella massiliensis</name>
    <dbReference type="NCBI Taxonomy" id="1816689"/>
    <lineage>
        <taxon>Bacteria</taxon>
        <taxon>Pseudomonadati</taxon>
        <taxon>Pseudomonadota</taxon>
        <taxon>Betaproteobacteria</taxon>
        <taxon>Burkholderiales</taxon>
        <taxon>Sutterellaceae</taxon>
        <taxon>Sutterella</taxon>
    </lineage>
</organism>
<dbReference type="EC" id="1.5.1.3" evidence="3 8"/>
<accession>A0ABS2DRR8</accession>
<evidence type="ECO:0000259" key="9">
    <source>
        <dbReference type="PROSITE" id="PS51330"/>
    </source>
</evidence>
<dbReference type="Pfam" id="PF00186">
    <property type="entry name" value="DHFR_1"/>
    <property type="match status" value="1"/>
</dbReference>
<evidence type="ECO:0000256" key="3">
    <source>
        <dbReference type="ARBA" id="ARBA00012856"/>
    </source>
</evidence>
<dbReference type="CDD" id="cd00209">
    <property type="entry name" value="DHFR"/>
    <property type="match status" value="1"/>
</dbReference>
<gene>
    <name evidence="10" type="ORF">H6A60_02745</name>
</gene>
<evidence type="ECO:0000313" key="10">
    <source>
        <dbReference type="EMBL" id="MBM6703420.1"/>
    </source>
</evidence>
<evidence type="ECO:0000256" key="5">
    <source>
        <dbReference type="ARBA" id="ARBA00022857"/>
    </source>
</evidence>
<reference evidence="10 11" key="1">
    <citation type="journal article" date="2021" name="Sci. Rep.">
        <title>The distribution of antibiotic resistance genes in chicken gut microbiota commensals.</title>
        <authorList>
            <person name="Juricova H."/>
            <person name="Matiasovicova J."/>
            <person name="Kubasova T."/>
            <person name="Cejkova D."/>
            <person name="Rychlik I."/>
        </authorList>
    </citation>
    <scope>NUCLEOTIDE SEQUENCE [LARGE SCALE GENOMIC DNA]</scope>
    <source>
        <strain evidence="10 11">An829</strain>
    </source>
</reference>
<dbReference type="PROSITE" id="PS51330">
    <property type="entry name" value="DHFR_2"/>
    <property type="match status" value="1"/>
</dbReference>
<evidence type="ECO:0000256" key="8">
    <source>
        <dbReference type="PIRNR" id="PIRNR000194"/>
    </source>
</evidence>
<dbReference type="PANTHER" id="PTHR48069">
    <property type="entry name" value="DIHYDROFOLATE REDUCTASE"/>
    <property type="match status" value="1"/>
</dbReference>
<evidence type="ECO:0000313" key="11">
    <source>
        <dbReference type="Proteomes" id="UP000715095"/>
    </source>
</evidence>
<evidence type="ECO:0000256" key="1">
    <source>
        <dbReference type="ARBA" id="ARBA00004903"/>
    </source>
</evidence>
<protein>
    <recommendedName>
        <fullName evidence="3 8">Dihydrofolate reductase</fullName>
        <ecNumber evidence="3 8">1.5.1.3</ecNumber>
    </recommendedName>
</protein>
<evidence type="ECO:0000256" key="7">
    <source>
        <dbReference type="ARBA" id="ARBA00025067"/>
    </source>
</evidence>
<keyword evidence="6 8" id="KW-0560">Oxidoreductase</keyword>
<comment type="pathway">
    <text evidence="1 8">Cofactor biosynthesis; tetrahydrofolate biosynthesis; 5,6,7,8-tetrahydrofolate from 7,8-dihydrofolate: step 1/1.</text>
</comment>
<sequence>MIELIAACAKNGVIGANNKLLWRIPEDFAFFKATTMGTPVIMGRKTWESIGRALPGRLNIVITRSRTYEAKGALRVGSLNEALEAAQASGAARICVIGGEQIYRQALPLADRIWITLLDKSFEGDARFPTIPAARFRKMRFRTLEPTEKRPYRVDFLRYDRR</sequence>
<dbReference type="Proteomes" id="UP000715095">
    <property type="component" value="Unassembled WGS sequence"/>
</dbReference>
<dbReference type="SUPFAM" id="SSF53597">
    <property type="entry name" value="Dihydrofolate reductase-like"/>
    <property type="match status" value="1"/>
</dbReference>
<comment type="catalytic activity">
    <reaction evidence="8">
        <text>(6S)-5,6,7,8-tetrahydrofolate + NADP(+) = 7,8-dihydrofolate + NADPH + H(+)</text>
        <dbReference type="Rhea" id="RHEA:15009"/>
        <dbReference type="ChEBI" id="CHEBI:15378"/>
        <dbReference type="ChEBI" id="CHEBI:57451"/>
        <dbReference type="ChEBI" id="CHEBI:57453"/>
        <dbReference type="ChEBI" id="CHEBI:57783"/>
        <dbReference type="ChEBI" id="CHEBI:58349"/>
        <dbReference type="EC" id="1.5.1.3"/>
    </reaction>
</comment>
<dbReference type="InterPro" id="IPR024072">
    <property type="entry name" value="DHFR-like_dom_sf"/>
</dbReference>
<comment type="function">
    <text evidence="7 8">Key enzyme in folate metabolism. Catalyzes an essential reaction for de novo glycine and purine synthesis, and for DNA precursor synthesis.</text>
</comment>
<keyword evidence="4 8" id="KW-0554">One-carbon metabolism</keyword>
<dbReference type="InterPro" id="IPR012259">
    <property type="entry name" value="DHFR"/>
</dbReference>
<feature type="domain" description="DHFR" evidence="9">
    <location>
        <begin position="1"/>
        <end position="161"/>
    </location>
</feature>